<proteinExistence type="predicted"/>
<sequence length="163" mass="17136">MNPSTNRRHRWSRKHSVLAVLSALALVLVTPSAAFASPTGSLNWSITDAPAAGLHRGGGTWEGAVSDMATDTVLHIGTWTLAEPSLLSPSHVAWAERYLDGYNCTLSQIPYFNVDYRSPIGWSSTGTQYNGTLSAAREGGPCTGEQGFATSGSGALVNVRAGS</sequence>
<evidence type="ECO:0000313" key="2">
    <source>
        <dbReference type="EMBL" id="MFC4909349.1"/>
    </source>
</evidence>
<dbReference type="RefSeq" id="WP_378256798.1">
    <property type="nucleotide sequence ID" value="NZ_JBHSIT010000005.1"/>
</dbReference>
<evidence type="ECO:0000256" key="1">
    <source>
        <dbReference type="SAM" id="SignalP"/>
    </source>
</evidence>
<organism evidence="2 3">
    <name type="scientific">Actinomadura gamaensis</name>
    <dbReference type="NCBI Taxonomy" id="1763541"/>
    <lineage>
        <taxon>Bacteria</taxon>
        <taxon>Bacillati</taxon>
        <taxon>Actinomycetota</taxon>
        <taxon>Actinomycetes</taxon>
        <taxon>Streptosporangiales</taxon>
        <taxon>Thermomonosporaceae</taxon>
        <taxon>Actinomadura</taxon>
    </lineage>
</organism>
<protein>
    <submittedName>
        <fullName evidence="2">Uncharacterized protein</fullName>
    </submittedName>
</protein>
<reference evidence="3" key="1">
    <citation type="journal article" date="2019" name="Int. J. Syst. Evol. Microbiol.">
        <title>The Global Catalogue of Microorganisms (GCM) 10K type strain sequencing project: providing services to taxonomists for standard genome sequencing and annotation.</title>
        <authorList>
            <consortium name="The Broad Institute Genomics Platform"/>
            <consortium name="The Broad Institute Genome Sequencing Center for Infectious Disease"/>
            <person name="Wu L."/>
            <person name="Ma J."/>
        </authorList>
    </citation>
    <scope>NUCLEOTIDE SEQUENCE [LARGE SCALE GENOMIC DNA]</scope>
    <source>
        <strain evidence="3">KLKA75</strain>
    </source>
</reference>
<gene>
    <name evidence="2" type="ORF">ACFPCY_18650</name>
</gene>
<evidence type="ECO:0000313" key="3">
    <source>
        <dbReference type="Proteomes" id="UP001595872"/>
    </source>
</evidence>
<feature type="signal peptide" evidence="1">
    <location>
        <begin position="1"/>
        <end position="36"/>
    </location>
</feature>
<accession>A0ABV9U0I9</accession>
<dbReference type="Proteomes" id="UP001595872">
    <property type="component" value="Unassembled WGS sequence"/>
</dbReference>
<dbReference type="EMBL" id="JBHSIT010000005">
    <property type="protein sequence ID" value="MFC4909349.1"/>
    <property type="molecule type" value="Genomic_DNA"/>
</dbReference>
<comment type="caution">
    <text evidence="2">The sequence shown here is derived from an EMBL/GenBank/DDBJ whole genome shotgun (WGS) entry which is preliminary data.</text>
</comment>
<name>A0ABV9U0I9_9ACTN</name>
<keyword evidence="3" id="KW-1185">Reference proteome</keyword>
<feature type="chain" id="PRO_5046045812" evidence="1">
    <location>
        <begin position="37"/>
        <end position="163"/>
    </location>
</feature>
<keyword evidence="1" id="KW-0732">Signal</keyword>